<sequence length="124" mass="13623">MTIQSNPSAFADRHIGARRQADVDTMLKAIGYDSVDGLVDVAVPGAIRQEHALRLGGALSEVEVLAELRRLAARNKTAVQMIGQGYYDTVTPPVIRRNILESPAWYTAYTPYQPEISQGRLEAL</sequence>
<dbReference type="EMBL" id="JBEPNJ010000030">
    <property type="protein sequence ID" value="MET3774375.1"/>
    <property type="molecule type" value="Genomic_DNA"/>
</dbReference>
<dbReference type="Proteomes" id="UP001549207">
    <property type="component" value="Unassembled WGS sequence"/>
</dbReference>
<feature type="non-terminal residue" evidence="1">
    <location>
        <position position="124"/>
    </location>
</feature>
<gene>
    <name evidence="1" type="ORF">ABIC98_004051</name>
</gene>
<proteinExistence type="predicted"/>
<keyword evidence="2" id="KW-1185">Reference proteome</keyword>
<evidence type="ECO:0000313" key="1">
    <source>
        <dbReference type="EMBL" id="MET3774375.1"/>
    </source>
</evidence>
<protein>
    <submittedName>
        <fullName evidence="1">Glycine cleavage system pyridoxal-binding protein P</fullName>
    </submittedName>
</protein>
<reference evidence="1" key="1">
    <citation type="submission" date="2024-06" db="EMBL/GenBank/DDBJ databases">
        <title>Genomic Encyclopedia of Type Strains, Phase IV (KMG-IV): sequencing the most valuable type-strain genomes for metagenomic binning, comparative biology and taxonomic classification.</title>
        <authorList>
            <person name="Goeker M."/>
        </authorList>
    </citation>
    <scope>NUCLEOTIDE SEQUENCE</scope>
    <source>
        <strain evidence="1">SJCon</strain>
    </source>
</reference>
<evidence type="ECO:0000313" key="2">
    <source>
        <dbReference type="Proteomes" id="UP001549207"/>
    </source>
</evidence>
<comment type="caution">
    <text evidence="1">The sequence shown here is derived from an EMBL/GenBank/DDBJ whole genome shotgun (WGS) entry which is preliminary data.</text>
</comment>
<accession>A0ACC6TL61</accession>
<organism evidence="1 2">
    <name type="scientific">Arthrobacter nitrophenolicus</name>
    <dbReference type="NCBI Taxonomy" id="683150"/>
    <lineage>
        <taxon>Bacteria</taxon>
        <taxon>Bacillati</taxon>
        <taxon>Actinomycetota</taxon>
        <taxon>Actinomycetes</taxon>
        <taxon>Micrococcales</taxon>
        <taxon>Micrococcaceae</taxon>
        <taxon>Arthrobacter</taxon>
    </lineage>
</organism>
<name>A0ACC6TL61_9MICC</name>